<dbReference type="SUPFAM" id="SSF56219">
    <property type="entry name" value="DNase I-like"/>
    <property type="match status" value="1"/>
</dbReference>
<proteinExistence type="predicted"/>
<organism evidence="1">
    <name type="scientific">Fagus sylvatica</name>
    <name type="common">Beechnut</name>
    <dbReference type="NCBI Taxonomy" id="28930"/>
    <lineage>
        <taxon>Eukaryota</taxon>
        <taxon>Viridiplantae</taxon>
        <taxon>Streptophyta</taxon>
        <taxon>Embryophyta</taxon>
        <taxon>Tracheophyta</taxon>
        <taxon>Spermatophyta</taxon>
        <taxon>Magnoliopsida</taxon>
        <taxon>eudicotyledons</taxon>
        <taxon>Gunneridae</taxon>
        <taxon>Pentapetalae</taxon>
        <taxon>rosids</taxon>
        <taxon>fabids</taxon>
        <taxon>Fagales</taxon>
        <taxon>Fagaceae</taxon>
        <taxon>Fagus</taxon>
    </lineage>
</organism>
<accession>A0A2N9F4M6</accession>
<dbReference type="InterPro" id="IPR036691">
    <property type="entry name" value="Endo/exonu/phosph_ase_sf"/>
</dbReference>
<dbReference type="PANTHER" id="PTHR33710">
    <property type="entry name" value="BNAC02G09200D PROTEIN"/>
    <property type="match status" value="1"/>
</dbReference>
<dbReference type="AlphaFoldDB" id="A0A2N9F4M6"/>
<dbReference type="EMBL" id="OIVN01000812">
    <property type="protein sequence ID" value="SPC85917.1"/>
    <property type="molecule type" value="Genomic_DNA"/>
</dbReference>
<protein>
    <submittedName>
        <fullName evidence="1">Uncharacterized protein</fullName>
    </submittedName>
</protein>
<name>A0A2N9F4M6_FAGSY</name>
<dbReference type="PANTHER" id="PTHR33710:SF64">
    <property type="entry name" value="ENDONUCLEASE_EXONUCLEASE_PHOSPHATASE DOMAIN-CONTAINING PROTEIN"/>
    <property type="match status" value="1"/>
</dbReference>
<reference evidence="1" key="1">
    <citation type="submission" date="2018-02" db="EMBL/GenBank/DDBJ databases">
        <authorList>
            <person name="Cohen D.B."/>
            <person name="Kent A.D."/>
        </authorList>
    </citation>
    <scope>NUCLEOTIDE SEQUENCE</scope>
</reference>
<gene>
    <name evidence="1" type="ORF">FSB_LOCUS13799</name>
</gene>
<evidence type="ECO:0000313" key="1">
    <source>
        <dbReference type="EMBL" id="SPC85917.1"/>
    </source>
</evidence>
<sequence>MQGFSHFISSGDLVDPPLEGGSWSNSREEEAMSCIDRFLYTTEWEDQFPNIIQRRLPWLLSDNFPIILECGQIQWCSPRYVLANKLKALKADLKKWNVESFGNVAVKKTQFLIGLAELDNVAEGRPLTVDEKLEKERTVGELEKMILLEEIS</sequence>